<sequence length="100" mass="11252">MMLWCPQSFWGHRNNWHDKTIMSIIKTIQWHNQAILSFPVLFSSSIPSVDVAPAPTTNNNGISPPSDDPNSNPDSKPTFNKNKAKILRLKLPHAHVQPSI</sequence>
<protein>
    <submittedName>
        <fullName evidence="1">Uncharacterized protein</fullName>
    </submittedName>
</protein>
<dbReference type="EMBL" id="CM046388">
    <property type="protein sequence ID" value="KAI8572130.1"/>
    <property type="molecule type" value="Genomic_DNA"/>
</dbReference>
<comment type="caution">
    <text evidence="1">The sequence shown here is derived from an EMBL/GenBank/DDBJ whole genome shotgun (WGS) entry which is preliminary data.</text>
</comment>
<name>A0ACC0Q308_RHOML</name>
<keyword evidence="2" id="KW-1185">Reference proteome</keyword>
<accession>A0ACC0Q308</accession>
<reference evidence="1" key="1">
    <citation type="submission" date="2022-02" db="EMBL/GenBank/DDBJ databases">
        <title>Plant Genome Project.</title>
        <authorList>
            <person name="Zhang R.-G."/>
        </authorList>
    </citation>
    <scope>NUCLEOTIDE SEQUENCE</scope>
    <source>
        <strain evidence="1">AT1</strain>
    </source>
</reference>
<proteinExistence type="predicted"/>
<evidence type="ECO:0000313" key="1">
    <source>
        <dbReference type="EMBL" id="KAI8572130.1"/>
    </source>
</evidence>
<organism evidence="1 2">
    <name type="scientific">Rhododendron molle</name>
    <name type="common">Chinese azalea</name>
    <name type="synonym">Azalea mollis</name>
    <dbReference type="NCBI Taxonomy" id="49168"/>
    <lineage>
        <taxon>Eukaryota</taxon>
        <taxon>Viridiplantae</taxon>
        <taxon>Streptophyta</taxon>
        <taxon>Embryophyta</taxon>
        <taxon>Tracheophyta</taxon>
        <taxon>Spermatophyta</taxon>
        <taxon>Magnoliopsida</taxon>
        <taxon>eudicotyledons</taxon>
        <taxon>Gunneridae</taxon>
        <taxon>Pentapetalae</taxon>
        <taxon>asterids</taxon>
        <taxon>Ericales</taxon>
        <taxon>Ericaceae</taxon>
        <taxon>Ericoideae</taxon>
        <taxon>Rhodoreae</taxon>
        <taxon>Rhododendron</taxon>
    </lineage>
</organism>
<dbReference type="Proteomes" id="UP001062846">
    <property type="component" value="Chromosome 1"/>
</dbReference>
<evidence type="ECO:0000313" key="2">
    <source>
        <dbReference type="Proteomes" id="UP001062846"/>
    </source>
</evidence>
<gene>
    <name evidence="1" type="ORF">RHMOL_Rhmol01G0174700</name>
</gene>